<dbReference type="Proteomes" id="UP000247465">
    <property type="component" value="Chromosome"/>
</dbReference>
<feature type="domain" description="GFO/IDH/MocA-like oxidoreductase" evidence="2">
    <location>
        <begin position="138"/>
        <end position="260"/>
    </location>
</feature>
<organism evidence="3 4">
    <name type="scientific">Candidatus Moanibacter tarae</name>
    <dbReference type="NCBI Taxonomy" id="2200854"/>
    <lineage>
        <taxon>Bacteria</taxon>
        <taxon>Pseudomonadati</taxon>
        <taxon>Verrucomicrobiota</taxon>
        <taxon>Opitutia</taxon>
        <taxon>Puniceicoccales</taxon>
        <taxon>Puniceicoccales incertae sedis</taxon>
        <taxon>Candidatus Moanibacter</taxon>
    </lineage>
</organism>
<dbReference type="AlphaFoldDB" id="A0A2Z4ABD2"/>
<dbReference type="Gene3D" id="3.30.360.10">
    <property type="entry name" value="Dihydrodipicolinate Reductase, domain 2"/>
    <property type="match status" value="1"/>
</dbReference>
<dbReference type="PANTHER" id="PTHR43377">
    <property type="entry name" value="BILIVERDIN REDUCTASE A"/>
    <property type="match status" value="1"/>
</dbReference>
<protein>
    <submittedName>
        <fullName evidence="3">Myo-inositol 2-dehydrogenase</fullName>
        <ecNumber evidence="3">1.1.1.18</ecNumber>
    </submittedName>
</protein>
<sequence length="341" mass="37529">MSQQTKLPKSPGVSVIGLGRIGPRHAEIVSESPHATLKALVDTNKERLKEVSKSFPEVSCYTNYSTALQRDDVHIALICLPHWIHRDCAVVAASAGKHILIEKPLACTVSECDEILKTAVDHKVTVMPAHTQRFLPHIRKVKEILDSGELGKPTMAIDYWHKPFNLASRPRWMLSKETGGGMALMDGTHMIDRLLWFFGPEVTSVSGTEGNLAFPQVNADDTSMALLRWKNGLIATISRQAYSTGVTVFGGDITCTKGQIKFRMPYGKDGESGVWIGREEKYSAVELDTTQDSLKREIEGFLSAVQNGTEPPITGAHGRQVIQITEAISHSSITSREVWLG</sequence>
<dbReference type="EC" id="1.1.1.18" evidence="3"/>
<accession>A0A2Z4ABD2</accession>
<dbReference type="InterPro" id="IPR051450">
    <property type="entry name" value="Gfo/Idh/MocA_Oxidoreductases"/>
</dbReference>
<proteinExistence type="predicted"/>
<feature type="domain" description="Gfo/Idh/MocA-like oxidoreductase N-terminal" evidence="1">
    <location>
        <begin position="13"/>
        <end position="130"/>
    </location>
</feature>
<evidence type="ECO:0000259" key="1">
    <source>
        <dbReference type="Pfam" id="PF01408"/>
    </source>
</evidence>
<dbReference type="Gene3D" id="3.40.50.720">
    <property type="entry name" value="NAD(P)-binding Rossmann-like Domain"/>
    <property type="match status" value="1"/>
</dbReference>
<dbReference type="EMBL" id="CP029803">
    <property type="protein sequence ID" value="AWT59091.1"/>
    <property type="molecule type" value="Genomic_DNA"/>
</dbReference>
<dbReference type="InterPro" id="IPR036291">
    <property type="entry name" value="NAD(P)-bd_dom_sf"/>
</dbReference>
<dbReference type="GO" id="GO:0000166">
    <property type="term" value="F:nucleotide binding"/>
    <property type="evidence" value="ECO:0007669"/>
    <property type="project" value="InterPro"/>
</dbReference>
<dbReference type="InterPro" id="IPR000683">
    <property type="entry name" value="Gfo/Idh/MocA-like_OxRdtase_N"/>
</dbReference>
<dbReference type="KEGG" id="mtar:DF168_00268"/>
<dbReference type="SUPFAM" id="SSF55347">
    <property type="entry name" value="Glyceraldehyde-3-phosphate dehydrogenase-like, C-terminal domain"/>
    <property type="match status" value="1"/>
</dbReference>
<name>A0A2Z4ABD2_9BACT</name>
<dbReference type="Pfam" id="PF22725">
    <property type="entry name" value="GFO_IDH_MocA_C3"/>
    <property type="match status" value="1"/>
</dbReference>
<dbReference type="Pfam" id="PF01408">
    <property type="entry name" value="GFO_IDH_MocA"/>
    <property type="match status" value="1"/>
</dbReference>
<dbReference type="SUPFAM" id="SSF51735">
    <property type="entry name" value="NAD(P)-binding Rossmann-fold domains"/>
    <property type="match status" value="1"/>
</dbReference>
<dbReference type="GO" id="GO:0050112">
    <property type="term" value="F:inositol 2-dehydrogenase (NAD+) activity"/>
    <property type="evidence" value="ECO:0007669"/>
    <property type="project" value="UniProtKB-EC"/>
</dbReference>
<evidence type="ECO:0000259" key="2">
    <source>
        <dbReference type="Pfam" id="PF22725"/>
    </source>
</evidence>
<dbReference type="PANTHER" id="PTHR43377:SF1">
    <property type="entry name" value="BILIVERDIN REDUCTASE A"/>
    <property type="match status" value="1"/>
</dbReference>
<evidence type="ECO:0000313" key="4">
    <source>
        <dbReference type="Proteomes" id="UP000247465"/>
    </source>
</evidence>
<keyword evidence="3" id="KW-0560">Oxidoreductase</keyword>
<gene>
    <name evidence="3" type="primary">iolG_5</name>
    <name evidence="3" type="ORF">DF168_00268</name>
</gene>
<reference evidence="3 4" key="1">
    <citation type="submission" date="2018-06" db="EMBL/GenBank/DDBJ databases">
        <title>Draft Genome Sequence of a Novel Marine Bacterium Related to the Verrucomicrobia.</title>
        <authorList>
            <person name="Vosseberg J."/>
            <person name="Martijn J."/>
            <person name="Ettema T.J.G."/>
        </authorList>
    </citation>
    <scope>NUCLEOTIDE SEQUENCE [LARGE SCALE GENOMIC DNA]</scope>
    <source>
        <strain evidence="3">TARA_B100001123</strain>
    </source>
</reference>
<evidence type="ECO:0000313" key="3">
    <source>
        <dbReference type="EMBL" id="AWT59091.1"/>
    </source>
</evidence>
<dbReference type="InterPro" id="IPR055170">
    <property type="entry name" value="GFO_IDH_MocA-like_dom"/>
</dbReference>